<gene>
    <name evidence="4" type="ORF">GCM10011610_02290</name>
</gene>
<dbReference type="EMBL" id="BMNE01000001">
    <property type="protein sequence ID" value="GGN66865.1"/>
    <property type="molecule type" value="Genomic_DNA"/>
</dbReference>
<dbReference type="PANTHER" id="PTHR30055:SF226">
    <property type="entry name" value="HTH-TYPE TRANSCRIPTIONAL REGULATOR PKSA"/>
    <property type="match status" value="1"/>
</dbReference>
<comment type="caution">
    <text evidence="4">The sequence shown here is derived from an EMBL/GenBank/DDBJ whole genome shotgun (WGS) entry which is preliminary data.</text>
</comment>
<dbReference type="InterPro" id="IPR050109">
    <property type="entry name" value="HTH-type_TetR-like_transc_reg"/>
</dbReference>
<evidence type="ECO:0000256" key="2">
    <source>
        <dbReference type="PROSITE-ProRule" id="PRU00335"/>
    </source>
</evidence>
<dbReference type="InterPro" id="IPR036271">
    <property type="entry name" value="Tet_transcr_reg_TetR-rel_C_sf"/>
</dbReference>
<evidence type="ECO:0000313" key="5">
    <source>
        <dbReference type="Proteomes" id="UP000658127"/>
    </source>
</evidence>
<accession>A0ABQ2K4I9</accession>
<feature type="DNA-binding region" description="H-T-H motif" evidence="2">
    <location>
        <begin position="38"/>
        <end position="57"/>
    </location>
</feature>
<dbReference type="Gene3D" id="1.10.357.10">
    <property type="entry name" value="Tetracycline Repressor, domain 2"/>
    <property type="match status" value="1"/>
</dbReference>
<dbReference type="Pfam" id="PF00440">
    <property type="entry name" value="TetR_N"/>
    <property type="match status" value="1"/>
</dbReference>
<sequence>MVRAYGGISAEDRRAERRKRLLAAGRTAWAESGPAGVKVRGICALSGLNDRYFYEHFANREALLVAVADDVRDQLLAVMVEAGLTAEGTAFERLQAALQAFLDTVATDPDILHIVTSDTAGIPGLAERRHDVLTTIADLVVQHAPEIDDTERDPDQLRRAAMFITGGVNQLIEGWLDGVIAMTTAELAAECTRMCISVLYGPGPLAG</sequence>
<dbReference type="InterPro" id="IPR001647">
    <property type="entry name" value="HTH_TetR"/>
</dbReference>
<evidence type="ECO:0000256" key="1">
    <source>
        <dbReference type="ARBA" id="ARBA00023125"/>
    </source>
</evidence>
<dbReference type="InterPro" id="IPR009057">
    <property type="entry name" value="Homeodomain-like_sf"/>
</dbReference>
<keyword evidence="1 2" id="KW-0238">DNA-binding</keyword>
<dbReference type="Proteomes" id="UP000658127">
    <property type="component" value="Unassembled WGS sequence"/>
</dbReference>
<dbReference type="PANTHER" id="PTHR30055">
    <property type="entry name" value="HTH-TYPE TRANSCRIPTIONAL REGULATOR RUTR"/>
    <property type="match status" value="1"/>
</dbReference>
<reference evidence="5" key="1">
    <citation type="journal article" date="2019" name="Int. J. Syst. Evol. Microbiol.">
        <title>The Global Catalogue of Microorganisms (GCM) 10K type strain sequencing project: providing services to taxonomists for standard genome sequencing and annotation.</title>
        <authorList>
            <consortium name="The Broad Institute Genomics Platform"/>
            <consortium name="The Broad Institute Genome Sequencing Center for Infectious Disease"/>
            <person name="Wu L."/>
            <person name="Ma J."/>
        </authorList>
    </citation>
    <scope>NUCLEOTIDE SEQUENCE [LARGE SCALE GENOMIC DNA]</scope>
    <source>
        <strain evidence="5">CGMCC 4.7329</strain>
    </source>
</reference>
<feature type="domain" description="HTH tetR-type" evidence="3">
    <location>
        <begin position="15"/>
        <end position="75"/>
    </location>
</feature>
<organism evidence="4 5">
    <name type="scientific">Nocardia rhizosphaerihabitans</name>
    <dbReference type="NCBI Taxonomy" id="1691570"/>
    <lineage>
        <taxon>Bacteria</taxon>
        <taxon>Bacillati</taxon>
        <taxon>Actinomycetota</taxon>
        <taxon>Actinomycetes</taxon>
        <taxon>Mycobacteriales</taxon>
        <taxon>Nocardiaceae</taxon>
        <taxon>Nocardia</taxon>
    </lineage>
</organism>
<dbReference type="SUPFAM" id="SSF48498">
    <property type="entry name" value="Tetracyclin repressor-like, C-terminal domain"/>
    <property type="match status" value="1"/>
</dbReference>
<name>A0ABQ2K4I9_9NOCA</name>
<proteinExistence type="predicted"/>
<protein>
    <submittedName>
        <fullName evidence="4">Transcriptional regulator</fullName>
    </submittedName>
</protein>
<evidence type="ECO:0000259" key="3">
    <source>
        <dbReference type="PROSITE" id="PS50977"/>
    </source>
</evidence>
<dbReference type="PROSITE" id="PS50977">
    <property type="entry name" value="HTH_TETR_2"/>
    <property type="match status" value="1"/>
</dbReference>
<evidence type="ECO:0000313" key="4">
    <source>
        <dbReference type="EMBL" id="GGN66865.1"/>
    </source>
</evidence>
<dbReference type="SUPFAM" id="SSF46689">
    <property type="entry name" value="Homeodomain-like"/>
    <property type="match status" value="1"/>
</dbReference>
<keyword evidence="5" id="KW-1185">Reference proteome</keyword>